<dbReference type="InterPro" id="IPR000719">
    <property type="entry name" value="Prot_kinase_dom"/>
</dbReference>
<dbReference type="PANTHER" id="PTHR23257">
    <property type="entry name" value="SERINE-THREONINE PROTEIN KINASE"/>
    <property type="match status" value="1"/>
</dbReference>
<dbReference type="InterPro" id="IPR050167">
    <property type="entry name" value="Ser_Thr_protein_kinase"/>
</dbReference>
<protein>
    <recommendedName>
        <fullName evidence="4">Protein kinase domain-containing protein</fullName>
    </recommendedName>
</protein>
<feature type="signal peptide" evidence="3">
    <location>
        <begin position="1"/>
        <end position="16"/>
    </location>
</feature>
<feature type="chain" id="PRO_5045870301" description="Protein kinase domain-containing protein" evidence="3">
    <location>
        <begin position="17"/>
        <end position="2107"/>
    </location>
</feature>
<dbReference type="Proteomes" id="UP001281761">
    <property type="component" value="Unassembled WGS sequence"/>
</dbReference>
<evidence type="ECO:0000256" key="3">
    <source>
        <dbReference type="SAM" id="SignalP"/>
    </source>
</evidence>
<dbReference type="InterPro" id="IPR001245">
    <property type="entry name" value="Ser-Thr/Tyr_kinase_cat_dom"/>
</dbReference>
<organism evidence="5 6">
    <name type="scientific">Blattamonas nauphoetae</name>
    <dbReference type="NCBI Taxonomy" id="2049346"/>
    <lineage>
        <taxon>Eukaryota</taxon>
        <taxon>Metamonada</taxon>
        <taxon>Preaxostyla</taxon>
        <taxon>Oxymonadida</taxon>
        <taxon>Blattamonas</taxon>
    </lineage>
</organism>
<dbReference type="Gene3D" id="1.10.510.10">
    <property type="entry name" value="Transferase(Phosphotransferase) domain 1"/>
    <property type="match status" value="1"/>
</dbReference>
<feature type="transmembrane region" description="Helical" evidence="2">
    <location>
        <begin position="1771"/>
        <end position="1794"/>
    </location>
</feature>
<keyword evidence="3" id="KW-0732">Signal</keyword>
<name>A0ABQ9XVC6_9EUKA</name>
<evidence type="ECO:0000256" key="2">
    <source>
        <dbReference type="SAM" id="Phobius"/>
    </source>
</evidence>
<feature type="compositionally biased region" description="Polar residues" evidence="1">
    <location>
        <begin position="85"/>
        <end position="94"/>
    </location>
</feature>
<keyword evidence="6" id="KW-1185">Reference proteome</keyword>
<evidence type="ECO:0000313" key="6">
    <source>
        <dbReference type="Proteomes" id="UP001281761"/>
    </source>
</evidence>
<feature type="region of interest" description="Disordered" evidence="1">
    <location>
        <begin position="84"/>
        <end position="110"/>
    </location>
</feature>
<keyword evidence="2" id="KW-0812">Transmembrane</keyword>
<feature type="domain" description="Protein kinase" evidence="4">
    <location>
        <begin position="1730"/>
        <end position="2088"/>
    </location>
</feature>
<keyword evidence="2" id="KW-0472">Membrane</keyword>
<sequence>MTSFLVIVTVFLSTQSHLPNTPNSIQSLLSADNESILEVDCHKPKILRLVDDVAVSSSIEIRSEELTLIGSNSRLLFQRDIEPSSAPSSWSRNEASPKPEQKPTPKVRNDGLSGAEFMFNVLNSTFSVSGVHAILNSERSGVCYVTGSTVHFSSSSITSTGDLSPFMVRMSRNEGKTLGSAIILTDVTHHSKSDHIAPFVGLIHPQSPLVSSPAIEKGDAVTGQAECITIVGTGLSLESKHLIGETGPLFSFDLTEQSSSLAASGYEMQIETSLLESTLVNVSSSSPFTPNKQSFGSEVTQLVVGSCVSCCTNHDSGTGMMSPNMGGNVVCLNTSFSSCIRLSNTEYDFTFENRTQTELGRLNNVTSDVTSVSFTLCTFNEMTVAAGSSYGGTAIFLWHTLSSLTVKTCFFHKCSCTASGDDGGAINFYCSSSNRRPFSVSDSSFTECSANDCGGSLLANEASSISIVSSFFELSSANRYGAVFLMSNDITISNTAFVECSATHSAGAVYINEVITLSLSFSQFRGCSSVKDPNGKDLYFFTNSSSQITSDMFSFCDSTSGAPNVYFRPDSHSDSKRIPQNSQTHTIKTVGVSFVGNEATVTVETDQAIRGTLNLLLDGSNVPRLVHVVFGDPLQFSTLGTVVVSSGTKGILPYATKYTYRKSTLVPFPSPAIHSAESFLLEDWNTTELVVKGVRLGEGSYWMLVEKDGKKWNITLIRSDSTTLNGTAPLYPSTAEGRLEWATEYKVTKVMWISQDGQTEEEVTLSDTITFTTPAEPPRIESVSCSLNGKKDVVIVELSGSALSSSGQTVVMAGSSGEISSSGALFNVTSTKCCVNFSIGSTEDSTHVVFGGRYDLLSVGSDSSSCIVNSGLFVNVPHPPQITKLTPETAVTTSSFVLSVSGSNLPSGKIFTVKLTTDYTFELSFVSETAGTSTIPIGGAEEVQYGTEYTIDSIIRKETGKDDEHILLSQTKFKTPLGPTLSSISCDFDYSNPDCVKLTLTTTRMPSEVFTLTLKTTQLPILTVELPVTSDDISAGFVLVEVYKKTNTLKYGTGYSIVGMASSSVTAVVSALPFTTPPEPIRITSAECSLGGAKQKSALVTLKGVKLGGDKDFNMRVRKMEGLMPIGGEIVLSGTLSGASSSTSHTHSVVIFGLPNPLLSFKTTYLITKFNVYGSVSVVDADVTFSVPPEPARIVGIDSRQLTKDRTVMIVSLKGSALLSRTGTVSLIDASTNCESSSDVNVVDNTHCIAEFSVGEEVKPDQLKYGEEYTLKGSWTESSGFQLEDGITLVVPLPPKITKMEIIFSNSLHTGCFLTLIGTDLIVGSSLNVTLNDSLFFIATVITPTEAISLELPIGWPTTLRHNTEYTITSIEAMNEADGKIHFTSALSNTTGSLSHPFVVYVDSGSSSDSSLFCGDFDRPCFSIEDGWKIVNGVGIASFSISIICNTTQTEQVRILSHHRVVIESGPSTKPELFVSPSTKLEEEGMVDVSGGRLWIHQVDVVLSDSPSLIFIRMVEGHLSIETCSLVGPKGTPASTNIDSSTVLCAWTTGILNLVNSTTTITSTQMTRLSQGAITMKGGSLTIECGIFHDNSPLSTPFPSLRRNIRCSDGGEIEIGSLSGGDGMETPSAWLTVNDCALAAKESISRSPFFIPTLSSSSTSTLNKTSQAFDLTMEGTTLIPCSLFFEVFEKKKDGMEGQKVQIGLSEESTESFNETHIKISLPLSFMSTFEKSLEWRGRLVFGKNETTPSSFVIQKNSAERLAQAVKENMKWWIPLLISLVCLLLLIIVVVFICWRRRKQNKQRKNKTIKTEELDEDEAYRMELEQKMEETTPQKSVDHLIDLTDTRLSTHNSDPTSTSTPIEHQYVEVLGESGEVGVVDWMKADTLFDVLHRPEKKRTIEKKELSRKIVKGLIRVLGEHPTSEISTRFSPLWVLLNKNMVQLRLATIPEGQQEGEQEIPNDTQHKKEGELADSFFGGRLSAVKSRTVEGQRWRAPELCRPLGEKIDVESALVFSLGLVLWEVWTGEVPWKEMDGANAGRQNEGGVQPNLKLVLDVEVRSLVEKCLSFDPKDRPSLKEVLSVLGGTESVAPERETILPKPSDPLDLHS</sequence>
<dbReference type="SUPFAM" id="SSF56112">
    <property type="entry name" value="Protein kinase-like (PK-like)"/>
    <property type="match status" value="1"/>
</dbReference>
<dbReference type="PANTHER" id="PTHR23257:SF963">
    <property type="entry name" value="AT08303P"/>
    <property type="match status" value="1"/>
</dbReference>
<dbReference type="Pfam" id="PF07714">
    <property type="entry name" value="PK_Tyr_Ser-Thr"/>
    <property type="match status" value="1"/>
</dbReference>
<gene>
    <name evidence="5" type="ORF">BLNAU_9667</name>
</gene>
<proteinExistence type="predicted"/>
<evidence type="ECO:0000313" key="5">
    <source>
        <dbReference type="EMBL" id="KAK2955439.1"/>
    </source>
</evidence>
<evidence type="ECO:0000256" key="1">
    <source>
        <dbReference type="SAM" id="MobiDB-lite"/>
    </source>
</evidence>
<keyword evidence="2" id="KW-1133">Transmembrane helix</keyword>
<accession>A0ABQ9XVC6</accession>
<dbReference type="InterPro" id="IPR011009">
    <property type="entry name" value="Kinase-like_dom_sf"/>
</dbReference>
<feature type="compositionally biased region" description="Basic and acidic residues" evidence="1">
    <location>
        <begin position="95"/>
        <end position="109"/>
    </location>
</feature>
<dbReference type="PROSITE" id="PS50011">
    <property type="entry name" value="PROTEIN_KINASE_DOM"/>
    <property type="match status" value="1"/>
</dbReference>
<evidence type="ECO:0000259" key="4">
    <source>
        <dbReference type="PROSITE" id="PS50011"/>
    </source>
</evidence>
<comment type="caution">
    <text evidence="5">The sequence shown here is derived from an EMBL/GenBank/DDBJ whole genome shotgun (WGS) entry which is preliminary data.</text>
</comment>
<dbReference type="EMBL" id="JARBJD010000067">
    <property type="protein sequence ID" value="KAK2955439.1"/>
    <property type="molecule type" value="Genomic_DNA"/>
</dbReference>
<reference evidence="5 6" key="1">
    <citation type="journal article" date="2022" name="bioRxiv">
        <title>Genomics of Preaxostyla Flagellates Illuminates Evolutionary Transitions and the Path Towards Mitochondrial Loss.</title>
        <authorList>
            <person name="Novak L.V.F."/>
            <person name="Treitli S.C."/>
            <person name="Pyrih J."/>
            <person name="Halakuc P."/>
            <person name="Pipaliya S.V."/>
            <person name="Vacek V."/>
            <person name="Brzon O."/>
            <person name="Soukal P."/>
            <person name="Eme L."/>
            <person name="Dacks J.B."/>
            <person name="Karnkowska A."/>
            <person name="Elias M."/>
            <person name="Hampl V."/>
        </authorList>
    </citation>
    <scope>NUCLEOTIDE SEQUENCE [LARGE SCALE GENOMIC DNA]</scope>
    <source>
        <strain evidence="5">NAU3</strain>
        <tissue evidence="5">Gut</tissue>
    </source>
</reference>